<evidence type="ECO:0000256" key="1">
    <source>
        <dbReference type="ARBA" id="ARBA00007983"/>
    </source>
</evidence>
<dbReference type="Proteomes" id="UP000464787">
    <property type="component" value="Chromosome"/>
</dbReference>
<dbReference type="Gene3D" id="3.10.450.40">
    <property type="match status" value="2"/>
</dbReference>
<evidence type="ECO:0000313" key="13">
    <source>
        <dbReference type="EMBL" id="QHJ00609.1"/>
    </source>
</evidence>
<feature type="active site" description="Proton acceptor" evidence="6">
    <location>
        <position position="315"/>
    </location>
</feature>
<organism evidence="13 14">
    <name type="scientific">Xylophilus rhododendri</name>
    <dbReference type="NCBI Taxonomy" id="2697032"/>
    <lineage>
        <taxon>Bacteria</taxon>
        <taxon>Pseudomonadati</taxon>
        <taxon>Pseudomonadota</taxon>
        <taxon>Betaproteobacteria</taxon>
        <taxon>Burkholderiales</taxon>
        <taxon>Xylophilus</taxon>
    </lineage>
</organism>
<dbReference type="InterPro" id="IPR016182">
    <property type="entry name" value="Cu_amine_oxidase_N-reg"/>
</dbReference>
<dbReference type="NCBIfam" id="NF008559">
    <property type="entry name" value="PRK11504.1"/>
    <property type="match status" value="1"/>
</dbReference>
<comment type="similarity">
    <text evidence="1 8">Belongs to the copper/topaquinone oxidase family.</text>
</comment>
<sequence>MTKLPHFPGLKLTMALAACMSWAAQAHPLDPLTADEIQNAVAVLKARPDFPADVLFSTVQLKEPPKSEVWNYRDGAEHRREAFAVVMDRKLNRTYESVIDLKTKRAISWQEIKGVQPLLADSEYEAMRKIVKADPRWRAAMQKRGFKEADFGKIEIDGWAVGVVDPKFSGRLIRGVPYFKGDGENHYGRPIEGVVALVDLNRRKVIDLIDSGVVPVAAKTQDFSEAAVGPQRRPPPPLLITQPEGAGYTLKGHEIAWQKWHFRYSMHPREGMVLHTVSYDDQGKSRPILYRAAVSEMVVPYGDPSVNWRWRAAFDVGEYNIGRNCYSLEKDRDAPPNAQLLDAAFADDTGAVVERRGIVAIYERDAGILWKHYDGVGQKNETRRARELVLSSVATIGNYDYAINYIFKQDGSMEVDLALTGLMLAKGVKEQKADGHHDSGSGHLVAQNIVAPHHQHFFNFRLDFDVDGVNNSVAEMNSRAMAPGAENPYGNGFLMHESLLKTEREAARHVDMQAARTWLVKNPSVRNSLGQNTGFIIAPGTNAIPYAAPQAPVRQRAGFIGRHFWATRYRPEEAYAAGPYPNQNRAAGGLPVYIADNEALENTDVVVWYTLGVTHIPGPRNGR</sequence>
<dbReference type="InterPro" id="IPR000269">
    <property type="entry name" value="Cu_amine_oxidase"/>
</dbReference>
<dbReference type="EC" id="1.4.3.-" evidence="8"/>
<dbReference type="PANTHER" id="PTHR10638:SF41">
    <property type="entry name" value="AMINE OXIDASE"/>
    <property type="match status" value="1"/>
</dbReference>
<dbReference type="GO" id="GO:0009308">
    <property type="term" value="P:amine metabolic process"/>
    <property type="evidence" value="ECO:0007669"/>
    <property type="project" value="UniProtKB-UniRule"/>
</dbReference>
<evidence type="ECO:0000256" key="5">
    <source>
        <dbReference type="ARBA" id="ARBA00023008"/>
    </source>
</evidence>
<comment type="PTM">
    <text evidence="7 8">Topaquinone (TPQ) is generated by copper-dependent autoxidation of a specific tyrosyl residue.</text>
</comment>
<dbReference type="EMBL" id="CP047650">
    <property type="protein sequence ID" value="QHJ00609.1"/>
    <property type="molecule type" value="Genomic_DNA"/>
</dbReference>
<keyword evidence="14" id="KW-1185">Reference proteome</keyword>
<dbReference type="Pfam" id="PF02728">
    <property type="entry name" value="Cu_amine_oxidN3"/>
    <property type="match status" value="1"/>
</dbReference>
<keyword evidence="5 8" id="KW-0186">Copper</keyword>
<dbReference type="GO" id="GO:0008131">
    <property type="term" value="F:primary methylamine oxidase activity"/>
    <property type="evidence" value="ECO:0007669"/>
    <property type="project" value="InterPro"/>
</dbReference>
<dbReference type="Pfam" id="PF02727">
    <property type="entry name" value="Cu_amine_oxidN2"/>
    <property type="match status" value="1"/>
</dbReference>
<dbReference type="PANTHER" id="PTHR10638">
    <property type="entry name" value="COPPER AMINE OXIDASE"/>
    <property type="match status" value="1"/>
</dbReference>
<evidence type="ECO:0000256" key="7">
    <source>
        <dbReference type="PIRSR" id="PIRSR600269-51"/>
    </source>
</evidence>
<dbReference type="InterPro" id="IPR015798">
    <property type="entry name" value="Cu_amine_oxidase_C"/>
</dbReference>
<comment type="cofactor">
    <cofactor evidence="8">
        <name>Cu cation</name>
        <dbReference type="ChEBI" id="CHEBI:23378"/>
    </cofactor>
    <text evidence="8">Contains 1 topaquinone per subunit.</text>
</comment>
<dbReference type="PROSITE" id="PS01164">
    <property type="entry name" value="COPPER_AMINE_OXID_1"/>
    <property type="match status" value="1"/>
</dbReference>
<feature type="modified residue" description="2',4',5'-topaquinone" evidence="7">
    <location>
        <position position="399"/>
    </location>
</feature>
<evidence type="ECO:0000313" key="14">
    <source>
        <dbReference type="Proteomes" id="UP000464787"/>
    </source>
</evidence>
<keyword evidence="2 8" id="KW-0479">Metal-binding</keyword>
<dbReference type="SUPFAM" id="SSF54416">
    <property type="entry name" value="Amine oxidase N-terminal region"/>
    <property type="match status" value="2"/>
</dbReference>
<evidence type="ECO:0000259" key="10">
    <source>
        <dbReference type="Pfam" id="PF01179"/>
    </source>
</evidence>
<gene>
    <name evidence="13" type="ORF">GT347_23070</name>
</gene>
<evidence type="ECO:0000256" key="8">
    <source>
        <dbReference type="RuleBase" id="RU000672"/>
    </source>
</evidence>
<evidence type="ECO:0000259" key="11">
    <source>
        <dbReference type="Pfam" id="PF02727"/>
    </source>
</evidence>
<evidence type="ECO:0000256" key="3">
    <source>
        <dbReference type="ARBA" id="ARBA00022772"/>
    </source>
</evidence>
<feature type="domain" description="Copper amine oxidase catalytic" evidence="10">
    <location>
        <begin position="240"/>
        <end position="619"/>
    </location>
</feature>
<feature type="signal peptide" evidence="9">
    <location>
        <begin position="1"/>
        <end position="26"/>
    </location>
</feature>
<dbReference type="Gene3D" id="2.70.98.20">
    <property type="entry name" value="Copper amine oxidase, catalytic domain"/>
    <property type="match status" value="1"/>
</dbReference>
<dbReference type="GO" id="GO:0005507">
    <property type="term" value="F:copper ion binding"/>
    <property type="evidence" value="ECO:0007669"/>
    <property type="project" value="InterPro"/>
</dbReference>
<proteinExistence type="inferred from homology"/>
<dbReference type="InterPro" id="IPR015800">
    <property type="entry name" value="Cu_amine_oxidase_N2"/>
</dbReference>
<dbReference type="InterPro" id="IPR015802">
    <property type="entry name" value="Cu_amine_oxidase_N3"/>
</dbReference>
<dbReference type="KEGG" id="xyk:GT347_23070"/>
<evidence type="ECO:0000256" key="6">
    <source>
        <dbReference type="PIRSR" id="PIRSR600269-50"/>
    </source>
</evidence>
<evidence type="ECO:0000256" key="4">
    <source>
        <dbReference type="ARBA" id="ARBA00023002"/>
    </source>
</evidence>
<feature type="active site" description="Schiff-base intermediate with substrate; via topaquinone" evidence="6">
    <location>
        <position position="399"/>
    </location>
</feature>
<keyword evidence="3 6" id="KW-0801">TPQ</keyword>
<accession>A0A857JCX4</accession>
<feature type="chain" id="PRO_5032900922" description="Amine oxidase" evidence="9">
    <location>
        <begin position="27"/>
        <end position="623"/>
    </location>
</feature>
<feature type="domain" description="Copper amine oxidase N2-terminal" evidence="11">
    <location>
        <begin position="27"/>
        <end position="111"/>
    </location>
</feature>
<feature type="domain" description="Copper amine oxidase N3-terminal" evidence="12">
    <location>
        <begin position="118"/>
        <end position="213"/>
    </location>
</feature>
<dbReference type="InterPro" id="IPR036460">
    <property type="entry name" value="Cu_amine_oxidase_C_sf"/>
</dbReference>
<evidence type="ECO:0000259" key="12">
    <source>
        <dbReference type="Pfam" id="PF02728"/>
    </source>
</evidence>
<protein>
    <recommendedName>
        <fullName evidence="8">Amine oxidase</fullName>
        <ecNumber evidence="8">1.4.3.-</ecNumber>
    </recommendedName>
</protein>
<dbReference type="SUPFAM" id="SSF49998">
    <property type="entry name" value="Amine oxidase catalytic domain"/>
    <property type="match status" value="1"/>
</dbReference>
<name>A0A857JCX4_9BURK</name>
<evidence type="ECO:0000256" key="9">
    <source>
        <dbReference type="SAM" id="SignalP"/>
    </source>
</evidence>
<dbReference type="InterPro" id="IPR049948">
    <property type="entry name" value="Cu_Am_ox_TPQ-bd"/>
</dbReference>
<keyword evidence="4 8" id="KW-0560">Oxidoreductase</keyword>
<dbReference type="GO" id="GO:0048038">
    <property type="term" value="F:quinone binding"/>
    <property type="evidence" value="ECO:0007669"/>
    <property type="project" value="InterPro"/>
</dbReference>
<keyword evidence="9" id="KW-0732">Signal</keyword>
<reference evidence="13 14" key="1">
    <citation type="submission" date="2020-01" db="EMBL/GenBank/DDBJ databases">
        <title>Genome sequencing of strain KACC 21265.</title>
        <authorList>
            <person name="Heo J."/>
            <person name="Kim S.-J."/>
            <person name="Kim J.-S."/>
            <person name="Hong S.-B."/>
            <person name="Kwon S.-W."/>
        </authorList>
    </citation>
    <scope>NUCLEOTIDE SEQUENCE [LARGE SCALE GENOMIC DNA]</scope>
    <source>
        <strain evidence="13 14">KACC 21265</strain>
    </source>
</reference>
<dbReference type="AlphaFoldDB" id="A0A857JCX4"/>
<dbReference type="Pfam" id="PF01179">
    <property type="entry name" value="Cu_amine_oxid"/>
    <property type="match status" value="1"/>
</dbReference>
<evidence type="ECO:0000256" key="2">
    <source>
        <dbReference type="ARBA" id="ARBA00022723"/>
    </source>
</evidence>